<dbReference type="OrthoDB" id="8670769at2"/>
<accession>A0A3L9M7H6</accession>
<comment type="subcellular location">
    <subcellularLocation>
        <location evidence="1">Cell membrane</location>
        <topology evidence="1">Multi-pass membrane protein</topology>
    </subcellularLocation>
</comment>
<evidence type="ECO:0000256" key="4">
    <source>
        <dbReference type="ARBA" id="ARBA00022989"/>
    </source>
</evidence>
<evidence type="ECO:0000313" key="10">
    <source>
        <dbReference type="EMBL" id="RLZ08752.1"/>
    </source>
</evidence>
<sequence length="715" mass="83966">MQYKTKIENFINSEMFSDGLKTAFSIILPPLILGFFGKIDIGVNISLGVILTHMCDIPGIMKDRRNFMLLSIICTFIISYITKTIFENTWLIFGLLPLITFSMSMLTVYGQRATNLGMSVMLCYVMSLSNSSIEHGYSPLNNSLMVLVGGLWYLFISLSISQFRPYKMAQQSLADCMNHIAEYIRIKSKYYDTTLDFQKITQELLEEQILISEKQDMVRELVYNNKKLIKDTTVIGRSLVFIFSDLNDIFESFNATHFEYEKMHEKFGKDEVYRQINKVSNKISLELKSIAFHINTSRKPNSKFDFEKELFKLKEQIDLYDDDDKIVLNNIYLNLKHIVQKIGFIHRFFYEVNVKEKKKNPYEHLQHFTAPKEYTFKKLKDHLNLKSSIFRHALRLSIVMVLGFLLTFFIPNSEHSYWILLTILVIMKPGFSVTKKRNYQRLLGTLFGGLIGVFIVYFVPNPLIKFVIMLILMIFAYTYLRHIYVIGTLFLTAYILISFSFITEYNTFDIIGERLLDTLIGGSMAFISSYLIFPAWESKNIHQTFQKALIANYEFLFRIFSFVIRREMNMTDYKLARKTVYVNMANVTSVFQRVISEPKNTKINAKELNRFTIFNHSFVSYSLGLLELMQRKKNLIVRTEHIDLMIKILNDLYTVILIFGDYELKNHPNDLLNDYQTPILFNEIEDHNQDLIMEILELIEEIVFDLRKVSQKMNW</sequence>
<feature type="transmembrane region" description="Helical" evidence="7">
    <location>
        <begin position="116"/>
        <end position="133"/>
    </location>
</feature>
<feature type="transmembrane region" description="Helical" evidence="7">
    <location>
        <begin position="515"/>
        <end position="533"/>
    </location>
</feature>
<dbReference type="Pfam" id="PF12805">
    <property type="entry name" value="FUSC-like"/>
    <property type="match status" value="1"/>
</dbReference>
<feature type="transmembrane region" description="Helical" evidence="7">
    <location>
        <begin position="31"/>
        <end position="55"/>
    </location>
</feature>
<keyword evidence="11" id="KW-1185">Reference proteome</keyword>
<dbReference type="InterPro" id="IPR032692">
    <property type="entry name" value="YccS_N"/>
</dbReference>
<keyword evidence="3 7" id="KW-0812">Transmembrane</keyword>
<feature type="domain" description="Integral membrane bound transporter" evidence="9">
    <location>
        <begin position="401"/>
        <end position="527"/>
    </location>
</feature>
<gene>
    <name evidence="10" type="ORF">EAH69_09530</name>
</gene>
<evidence type="ECO:0000256" key="5">
    <source>
        <dbReference type="ARBA" id="ARBA00023136"/>
    </source>
</evidence>
<evidence type="ECO:0000256" key="3">
    <source>
        <dbReference type="ARBA" id="ARBA00022692"/>
    </source>
</evidence>
<dbReference type="PANTHER" id="PTHR30509">
    <property type="entry name" value="P-HYDROXYBENZOIC ACID EFFLUX PUMP SUBUNIT-RELATED"/>
    <property type="match status" value="1"/>
</dbReference>
<evidence type="ECO:0000256" key="7">
    <source>
        <dbReference type="SAM" id="Phobius"/>
    </source>
</evidence>
<dbReference type="EMBL" id="RDOJ01000012">
    <property type="protein sequence ID" value="RLZ08752.1"/>
    <property type="molecule type" value="Genomic_DNA"/>
</dbReference>
<evidence type="ECO:0000256" key="6">
    <source>
        <dbReference type="ARBA" id="ARBA00043993"/>
    </source>
</evidence>
<dbReference type="GO" id="GO:0005886">
    <property type="term" value="C:plasma membrane"/>
    <property type="evidence" value="ECO:0007669"/>
    <property type="project" value="UniProtKB-SubCell"/>
</dbReference>
<evidence type="ECO:0000256" key="1">
    <source>
        <dbReference type="ARBA" id="ARBA00004651"/>
    </source>
</evidence>
<dbReference type="RefSeq" id="WP_121934971.1">
    <property type="nucleotide sequence ID" value="NZ_RDOJ01000012.1"/>
</dbReference>
<dbReference type="Proteomes" id="UP000275348">
    <property type="component" value="Unassembled WGS sequence"/>
</dbReference>
<dbReference type="InterPro" id="IPR049453">
    <property type="entry name" value="Memb_transporter_dom"/>
</dbReference>
<feature type="transmembrane region" description="Helical" evidence="7">
    <location>
        <begin position="92"/>
        <end position="109"/>
    </location>
</feature>
<feature type="transmembrane region" description="Helical" evidence="7">
    <location>
        <begin position="416"/>
        <end position="434"/>
    </location>
</feature>
<feature type="transmembrane region" description="Helical" evidence="7">
    <location>
        <begin position="393"/>
        <end position="410"/>
    </location>
</feature>
<dbReference type="AlphaFoldDB" id="A0A3L9M7H6"/>
<dbReference type="Pfam" id="PF13515">
    <property type="entry name" value="FUSC_2"/>
    <property type="match status" value="1"/>
</dbReference>
<protein>
    <submittedName>
        <fullName evidence="10">FUSC family protein</fullName>
    </submittedName>
</protein>
<feature type="transmembrane region" description="Helical" evidence="7">
    <location>
        <begin position="67"/>
        <end position="86"/>
    </location>
</feature>
<evidence type="ECO:0000259" key="8">
    <source>
        <dbReference type="Pfam" id="PF12805"/>
    </source>
</evidence>
<name>A0A3L9M7H6_9FLAO</name>
<keyword evidence="5 7" id="KW-0472">Membrane</keyword>
<evidence type="ECO:0000313" key="11">
    <source>
        <dbReference type="Proteomes" id="UP000275348"/>
    </source>
</evidence>
<proteinExistence type="inferred from homology"/>
<reference evidence="10 11" key="1">
    <citation type="submission" date="2018-10" db="EMBL/GenBank/DDBJ databases">
        <authorList>
            <person name="Chen X."/>
        </authorList>
    </citation>
    <scope>NUCLEOTIDE SEQUENCE [LARGE SCALE GENOMIC DNA]</scope>
    <source>
        <strain evidence="10 11">YIM 102668</strain>
    </source>
</reference>
<dbReference type="PANTHER" id="PTHR30509:SF8">
    <property type="entry name" value="INNER MEMBRANE PROTEIN YCCS"/>
    <property type="match status" value="1"/>
</dbReference>
<feature type="transmembrane region" description="Helical" evidence="7">
    <location>
        <begin position="446"/>
        <end position="477"/>
    </location>
</feature>
<evidence type="ECO:0000256" key="2">
    <source>
        <dbReference type="ARBA" id="ARBA00022475"/>
    </source>
</evidence>
<keyword evidence="4 7" id="KW-1133">Transmembrane helix</keyword>
<feature type="transmembrane region" description="Helical" evidence="7">
    <location>
        <begin position="145"/>
        <end position="163"/>
    </location>
</feature>
<keyword evidence="2" id="KW-1003">Cell membrane</keyword>
<comment type="caution">
    <text evidence="10">The sequence shown here is derived from an EMBL/GenBank/DDBJ whole genome shotgun (WGS) entry which is preliminary data.</text>
</comment>
<organism evidence="10 11">
    <name type="scientific">Faecalibacter macacae</name>
    <dbReference type="NCBI Taxonomy" id="1859289"/>
    <lineage>
        <taxon>Bacteria</taxon>
        <taxon>Pseudomonadati</taxon>
        <taxon>Bacteroidota</taxon>
        <taxon>Flavobacteriia</taxon>
        <taxon>Flavobacteriales</taxon>
        <taxon>Weeksellaceae</taxon>
        <taxon>Faecalibacter</taxon>
    </lineage>
</organism>
<feature type="domain" description="Integral membrane protein YccS N-terminal" evidence="8">
    <location>
        <begin position="69"/>
        <end position="344"/>
    </location>
</feature>
<evidence type="ECO:0000259" key="9">
    <source>
        <dbReference type="Pfam" id="PF13515"/>
    </source>
</evidence>
<feature type="transmembrane region" description="Helical" evidence="7">
    <location>
        <begin position="483"/>
        <end position="503"/>
    </location>
</feature>
<comment type="similarity">
    <text evidence="6">Belongs to the YccS/YhfK family.</text>
</comment>